<dbReference type="RefSeq" id="XP_027187857.1">
    <property type="nucleotide sequence ID" value="XM_027332056.1"/>
</dbReference>
<evidence type="ECO:0000256" key="6">
    <source>
        <dbReference type="ARBA" id="ARBA00022801"/>
    </source>
</evidence>
<feature type="compositionally biased region" description="Basic and acidic residues" evidence="10">
    <location>
        <begin position="48"/>
        <end position="65"/>
    </location>
</feature>
<keyword evidence="4" id="KW-0540">Nuclease</keyword>
<keyword evidence="1" id="KW-0645">Protease</keyword>
<keyword evidence="3" id="KW-0548">Nucleotidyltransferase</keyword>
<evidence type="ECO:0000256" key="3">
    <source>
        <dbReference type="ARBA" id="ARBA00022695"/>
    </source>
</evidence>
<feature type="region of interest" description="Disordered" evidence="10">
    <location>
        <begin position="45"/>
        <end position="65"/>
    </location>
</feature>
<dbReference type="STRING" id="3827.A0A3Q7Y8E5"/>
<evidence type="ECO:0000313" key="13">
    <source>
        <dbReference type="RefSeq" id="XP_027187857.1"/>
    </source>
</evidence>
<evidence type="ECO:0000256" key="8">
    <source>
        <dbReference type="ARBA" id="ARBA00023268"/>
    </source>
</evidence>
<dbReference type="Pfam" id="PF17919">
    <property type="entry name" value="RT_RNaseH_2"/>
    <property type="match status" value="1"/>
</dbReference>
<sequence length="901" mass="101216">MPPKKKMENKVHALENRMSTLEVAIVEMRAQAAADQERLISLITPSKDMGDSVKQKGEGDSNHAKDEQIKKLIQKMQGEKLDEFRQSVKKIELPMFTGDDPASWIGSTLYGGLGDGSVFEQLSSLKYECSVEEYIKEFERLVAQVGRLPEAQFVGYFIHGLCDGIRGRVRSLKALGPVSRAKLMNLARVVEAEVQEKGIGWNGPRDYGPKGSRSGLTYRSNPNFGTGSTQPGRAQNNDWAVVKGSNDGGEKGGNRSNQKFANRQDSRRSVLRDRGIRYISAHEIAERRQKNMCFKCGGAYHPRHQCPDRQLRVMVMEEDDDGEMQVLAADTEEEDGEGVELSIMSLAQIDNSSPRELGKVRTIKLKGRVQGVPLLVLVDSGARHNFISHKLVRSMGWPVEGTTPLNVKMGDGFKVVAQGVCRKLVLDLGSMTSTIDAWLFDLDGIDIVLGMSWLASIGGMWVDWAQKVLHFPIDSQWVELRGEGIEHNNNQLALQSLLGRPKLRYRGMFLSARAQGEPKGLKLRKPINDSHLNPALQIHELVAKYSKNEIENQIRDLLLSGVIRPSQSAFSSPVILMKKKDGSWRMCVDYRALNKVTIPDKFPIPVIDELLDELYGAHYFSKLDLKSGYHQVRVKTEDVHKTAFRTHEGHYEYLVMPFGLMNAPSTFQALMNDIFKNLLRKYVLVFFDVILVYIPSLEDHFHHVSSVLDILQQQGLVANRKKYSFAEPSVEYLGHIISSEGVAMDPAKVLNVLQWPTPKNVKGVRGFLGLTGYYRKFIKDYGKMARPLTELTKRDNFKWGEGVEQAFQLLKQKVTFAPVLALPDFQKEFFIESDASGNGLGAILIQEGRPIAYFSKALGEGNLTKSAYEKELMAVALAIQHWRPYLVGRKFTVCTDQKSLK</sequence>
<dbReference type="Gene3D" id="3.10.20.370">
    <property type="match status" value="1"/>
</dbReference>
<dbReference type="FunFam" id="3.30.70.270:FF:000020">
    <property type="entry name" value="Transposon Tf2-6 polyprotein-like Protein"/>
    <property type="match status" value="1"/>
</dbReference>
<gene>
    <name evidence="13" type="primary">LOC113785482</name>
</gene>
<dbReference type="Proteomes" id="UP000087171">
    <property type="component" value="Chromosome Ca2"/>
</dbReference>
<reference evidence="13" key="2">
    <citation type="submission" date="2025-08" db="UniProtKB">
        <authorList>
            <consortium name="RefSeq"/>
        </authorList>
    </citation>
    <scope>IDENTIFICATION</scope>
    <source>
        <tissue evidence="13">Etiolated seedlings</tissue>
    </source>
</reference>
<feature type="region of interest" description="Disordered" evidence="10">
    <location>
        <begin position="200"/>
        <end position="268"/>
    </location>
</feature>
<dbReference type="Gene3D" id="3.10.10.10">
    <property type="entry name" value="HIV Type 1 Reverse Transcriptase, subunit A, domain 1"/>
    <property type="match status" value="1"/>
</dbReference>
<keyword evidence="6" id="KW-0378">Hydrolase</keyword>
<proteinExistence type="predicted"/>
<protein>
    <submittedName>
        <fullName evidence="13">Uncharacterized protein LOC113785482</fullName>
    </submittedName>
</protein>
<dbReference type="InterPro" id="IPR043502">
    <property type="entry name" value="DNA/RNA_pol_sf"/>
</dbReference>
<feature type="coiled-coil region" evidence="9">
    <location>
        <begin position="4"/>
        <end position="31"/>
    </location>
</feature>
<dbReference type="AlphaFoldDB" id="A0A3Q7Y8E5"/>
<accession>A0A3Q7Y8E5</accession>
<dbReference type="Gene3D" id="2.40.70.10">
    <property type="entry name" value="Acid Proteases"/>
    <property type="match status" value="1"/>
</dbReference>
<dbReference type="Pfam" id="PF00078">
    <property type="entry name" value="RVT_1"/>
    <property type="match status" value="1"/>
</dbReference>
<dbReference type="InterPro" id="IPR021109">
    <property type="entry name" value="Peptidase_aspartic_dom_sf"/>
</dbReference>
<keyword evidence="8" id="KW-0511">Multifunctional enzyme</keyword>
<evidence type="ECO:0000256" key="5">
    <source>
        <dbReference type="ARBA" id="ARBA00022759"/>
    </source>
</evidence>
<dbReference type="PROSITE" id="PS50878">
    <property type="entry name" value="RT_POL"/>
    <property type="match status" value="1"/>
</dbReference>
<evidence type="ECO:0000256" key="2">
    <source>
        <dbReference type="ARBA" id="ARBA00022679"/>
    </source>
</evidence>
<evidence type="ECO:0000313" key="12">
    <source>
        <dbReference type="Proteomes" id="UP000087171"/>
    </source>
</evidence>
<dbReference type="OrthoDB" id="117622at2759"/>
<feature type="domain" description="Reverse transcriptase" evidence="11">
    <location>
        <begin position="558"/>
        <end position="737"/>
    </location>
</feature>
<dbReference type="PANTHER" id="PTHR37984:SF5">
    <property type="entry name" value="PROTEIN NYNRIN-LIKE"/>
    <property type="match status" value="1"/>
</dbReference>
<keyword evidence="7" id="KW-0695">RNA-directed DNA polymerase</keyword>
<evidence type="ECO:0000256" key="4">
    <source>
        <dbReference type="ARBA" id="ARBA00022722"/>
    </source>
</evidence>
<keyword evidence="9" id="KW-0175">Coiled coil</keyword>
<dbReference type="GO" id="GO:0003964">
    <property type="term" value="F:RNA-directed DNA polymerase activity"/>
    <property type="evidence" value="ECO:0007669"/>
    <property type="project" value="UniProtKB-KW"/>
</dbReference>
<dbReference type="InterPro" id="IPR043128">
    <property type="entry name" value="Rev_trsase/Diguanyl_cyclase"/>
</dbReference>
<keyword evidence="12" id="KW-1185">Reference proteome</keyword>
<evidence type="ECO:0000256" key="9">
    <source>
        <dbReference type="SAM" id="Coils"/>
    </source>
</evidence>
<reference evidence="12" key="1">
    <citation type="journal article" date="2013" name="Nat. Biotechnol.">
        <title>Draft genome sequence of chickpea (Cicer arietinum) provides a resource for trait improvement.</title>
        <authorList>
            <person name="Varshney R.K."/>
            <person name="Song C."/>
            <person name="Saxena R.K."/>
            <person name="Azam S."/>
            <person name="Yu S."/>
            <person name="Sharpe A.G."/>
            <person name="Cannon S."/>
            <person name="Baek J."/>
            <person name="Rosen B.D."/>
            <person name="Tar'an B."/>
            <person name="Millan T."/>
            <person name="Zhang X."/>
            <person name="Ramsay L.D."/>
            <person name="Iwata A."/>
            <person name="Wang Y."/>
            <person name="Nelson W."/>
            <person name="Farmer A.D."/>
            <person name="Gaur P.M."/>
            <person name="Soderlund C."/>
            <person name="Penmetsa R.V."/>
            <person name="Xu C."/>
            <person name="Bharti A.K."/>
            <person name="He W."/>
            <person name="Winter P."/>
            <person name="Zhao S."/>
            <person name="Hane J.K."/>
            <person name="Carrasquilla-Garcia N."/>
            <person name="Condie J.A."/>
            <person name="Upadhyaya H.D."/>
            <person name="Luo M.C."/>
            <person name="Thudi M."/>
            <person name="Gowda C.L."/>
            <person name="Singh N.P."/>
            <person name="Lichtenzveig J."/>
            <person name="Gali K.K."/>
            <person name="Rubio J."/>
            <person name="Nadarajan N."/>
            <person name="Dolezel J."/>
            <person name="Bansal K.C."/>
            <person name="Xu X."/>
            <person name="Edwards D."/>
            <person name="Zhang G."/>
            <person name="Kahl G."/>
            <person name="Gil J."/>
            <person name="Singh K.B."/>
            <person name="Datta S.K."/>
            <person name="Jackson S.A."/>
            <person name="Wang J."/>
            <person name="Cook D.R."/>
        </authorList>
    </citation>
    <scope>NUCLEOTIDE SEQUENCE [LARGE SCALE GENOMIC DNA]</scope>
    <source>
        <strain evidence="12">cv. CDC Frontier</strain>
    </source>
</reference>
<keyword evidence="5" id="KW-0255">Endonuclease</keyword>
<evidence type="ECO:0000256" key="10">
    <source>
        <dbReference type="SAM" id="MobiDB-lite"/>
    </source>
</evidence>
<dbReference type="PANTHER" id="PTHR37984">
    <property type="entry name" value="PROTEIN CBG26694"/>
    <property type="match status" value="1"/>
</dbReference>
<dbReference type="GO" id="GO:0008233">
    <property type="term" value="F:peptidase activity"/>
    <property type="evidence" value="ECO:0007669"/>
    <property type="project" value="UniProtKB-KW"/>
</dbReference>
<evidence type="ECO:0000256" key="1">
    <source>
        <dbReference type="ARBA" id="ARBA00022670"/>
    </source>
</evidence>
<dbReference type="FunFam" id="3.10.10.10:FF:000007">
    <property type="entry name" value="Retrovirus-related Pol polyprotein from transposon 17.6-like Protein"/>
    <property type="match status" value="1"/>
</dbReference>
<dbReference type="InterPro" id="IPR041577">
    <property type="entry name" value="RT_RNaseH_2"/>
</dbReference>
<dbReference type="SUPFAM" id="SSF50630">
    <property type="entry name" value="Acid proteases"/>
    <property type="match status" value="1"/>
</dbReference>
<keyword evidence="2" id="KW-0808">Transferase</keyword>
<dbReference type="GO" id="GO:0006508">
    <property type="term" value="P:proteolysis"/>
    <property type="evidence" value="ECO:0007669"/>
    <property type="project" value="UniProtKB-KW"/>
</dbReference>
<dbReference type="InterPro" id="IPR050951">
    <property type="entry name" value="Retrovirus_Pol_polyprotein"/>
</dbReference>
<name>A0A3Q7Y8E5_CICAR</name>
<feature type="compositionally biased region" description="Polar residues" evidence="10">
    <location>
        <begin position="214"/>
        <end position="238"/>
    </location>
</feature>
<dbReference type="CDD" id="cd09274">
    <property type="entry name" value="RNase_HI_RT_Ty3"/>
    <property type="match status" value="1"/>
</dbReference>
<organism evidence="12 13">
    <name type="scientific">Cicer arietinum</name>
    <name type="common">Chickpea</name>
    <name type="synonym">Garbanzo</name>
    <dbReference type="NCBI Taxonomy" id="3827"/>
    <lineage>
        <taxon>Eukaryota</taxon>
        <taxon>Viridiplantae</taxon>
        <taxon>Streptophyta</taxon>
        <taxon>Embryophyta</taxon>
        <taxon>Tracheophyta</taxon>
        <taxon>Spermatophyta</taxon>
        <taxon>Magnoliopsida</taxon>
        <taxon>eudicotyledons</taxon>
        <taxon>Gunneridae</taxon>
        <taxon>Pentapetalae</taxon>
        <taxon>rosids</taxon>
        <taxon>fabids</taxon>
        <taxon>Fabales</taxon>
        <taxon>Fabaceae</taxon>
        <taxon>Papilionoideae</taxon>
        <taxon>50 kb inversion clade</taxon>
        <taxon>NPAAA clade</taxon>
        <taxon>Hologalegina</taxon>
        <taxon>IRL clade</taxon>
        <taxon>Cicereae</taxon>
        <taxon>Cicer</taxon>
    </lineage>
</organism>
<evidence type="ECO:0000259" key="11">
    <source>
        <dbReference type="PROSITE" id="PS50878"/>
    </source>
</evidence>
<dbReference type="InterPro" id="IPR000477">
    <property type="entry name" value="RT_dom"/>
</dbReference>
<dbReference type="CDD" id="cd01647">
    <property type="entry name" value="RT_LTR"/>
    <property type="match status" value="1"/>
</dbReference>
<dbReference type="CDD" id="cd00303">
    <property type="entry name" value="retropepsin_like"/>
    <property type="match status" value="1"/>
</dbReference>
<dbReference type="Pfam" id="PF08284">
    <property type="entry name" value="RVP_2"/>
    <property type="match status" value="1"/>
</dbReference>
<evidence type="ECO:0000256" key="7">
    <source>
        <dbReference type="ARBA" id="ARBA00022918"/>
    </source>
</evidence>
<dbReference type="SUPFAM" id="SSF56672">
    <property type="entry name" value="DNA/RNA polymerases"/>
    <property type="match status" value="1"/>
</dbReference>
<dbReference type="GO" id="GO:0004519">
    <property type="term" value="F:endonuclease activity"/>
    <property type="evidence" value="ECO:0007669"/>
    <property type="project" value="UniProtKB-KW"/>
</dbReference>
<dbReference type="Gene3D" id="3.30.70.270">
    <property type="match status" value="2"/>
</dbReference>